<evidence type="ECO:0000313" key="3">
    <source>
        <dbReference type="Proteomes" id="UP001500033"/>
    </source>
</evidence>
<dbReference type="EMBL" id="BAAAIE010000008">
    <property type="protein sequence ID" value="GAA0973361.1"/>
    <property type="molecule type" value="Genomic_DNA"/>
</dbReference>
<dbReference type="Proteomes" id="UP001500033">
    <property type="component" value="Unassembled WGS sequence"/>
</dbReference>
<feature type="region of interest" description="Disordered" evidence="1">
    <location>
        <begin position="43"/>
        <end position="62"/>
    </location>
</feature>
<evidence type="ECO:0000313" key="2">
    <source>
        <dbReference type="EMBL" id="GAA0973361.1"/>
    </source>
</evidence>
<protein>
    <recommendedName>
        <fullName evidence="4">Transposase</fullName>
    </recommendedName>
</protein>
<evidence type="ECO:0000256" key="1">
    <source>
        <dbReference type="SAM" id="MobiDB-lite"/>
    </source>
</evidence>
<keyword evidence="3" id="KW-1185">Reference proteome</keyword>
<evidence type="ECO:0008006" key="4">
    <source>
        <dbReference type="Google" id="ProtNLM"/>
    </source>
</evidence>
<organism evidence="2 3">
    <name type="scientific">Streptomyces rhizosphaericus</name>
    <dbReference type="NCBI Taxonomy" id="114699"/>
    <lineage>
        <taxon>Bacteria</taxon>
        <taxon>Bacillati</taxon>
        <taxon>Actinomycetota</taxon>
        <taxon>Actinomycetes</taxon>
        <taxon>Kitasatosporales</taxon>
        <taxon>Streptomycetaceae</taxon>
        <taxon>Streptomyces</taxon>
        <taxon>Streptomyces violaceusniger group</taxon>
    </lineage>
</organism>
<gene>
    <name evidence="2" type="ORF">GCM10009576_018680</name>
</gene>
<comment type="caution">
    <text evidence="2">The sequence shown here is derived from an EMBL/GenBank/DDBJ whole genome shotgun (WGS) entry which is preliminary data.</text>
</comment>
<name>A0ABN1S5C7_9ACTN</name>
<reference evidence="2 3" key="1">
    <citation type="journal article" date="2019" name="Int. J. Syst. Evol. Microbiol.">
        <title>The Global Catalogue of Microorganisms (GCM) 10K type strain sequencing project: providing services to taxonomists for standard genome sequencing and annotation.</title>
        <authorList>
            <consortium name="The Broad Institute Genomics Platform"/>
            <consortium name="The Broad Institute Genome Sequencing Center for Infectious Disease"/>
            <person name="Wu L."/>
            <person name="Ma J."/>
        </authorList>
    </citation>
    <scope>NUCLEOTIDE SEQUENCE [LARGE SCALE GENOMIC DNA]</scope>
    <source>
        <strain evidence="2 3">JCM 11445</strain>
    </source>
</reference>
<accession>A0ABN1S5C7</accession>
<proteinExistence type="predicted"/>
<sequence length="62" mass="6981">MWARHRRWAADGTWDRVLGVMLARADDGGLIGWRVVVDFTITRAHQHPPPREAPGRSPRAGP</sequence>